<dbReference type="EMBL" id="ML996701">
    <property type="protein sequence ID" value="KAF2398093.1"/>
    <property type="molecule type" value="Genomic_DNA"/>
</dbReference>
<dbReference type="AlphaFoldDB" id="A0A6G1HPW5"/>
<gene>
    <name evidence="1" type="ORF">EJ06DRAFT_122983</name>
</gene>
<evidence type="ECO:0000313" key="2">
    <source>
        <dbReference type="Proteomes" id="UP000799640"/>
    </source>
</evidence>
<evidence type="ECO:0000313" key="1">
    <source>
        <dbReference type="EMBL" id="KAF2398093.1"/>
    </source>
</evidence>
<accession>A0A6G1HPW5</accession>
<sequence length="68" mass="7344">MINQALTFTPANVNQHNSASAELVDANWLYTCCKCHSKDVGPALVEVTPMCVGCGHVVCACCPKYWAK</sequence>
<organism evidence="1 2">
    <name type="scientific">Trichodelitschia bisporula</name>
    <dbReference type="NCBI Taxonomy" id="703511"/>
    <lineage>
        <taxon>Eukaryota</taxon>
        <taxon>Fungi</taxon>
        <taxon>Dikarya</taxon>
        <taxon>Ascomycota</taxon>
        <taxon>Pezizomycotina</taxon>
        <taxon>Dothideomycetes</taxon>
        <taxon>Dothideomycetes incertae sedis</taxon>
        <taxon>Phaeotrichales</taxon>
        <taxon>Phaeotrichaceae</taxon>
        <taxon>Trichodelitschia</taxon>
    </lineage>
</organism>
<keyword evidence="2" id="KW-1185">Reference proteome</keyword>
<name>A0A6G1HPW5_9PEZI</name>
<protein>
    <submittedName>
        <fullName evidence="1">Uncharacterized protein</fullName>
    </submittedName>
</protein>
<reference evidence="1" key="1">
    <citation type="journal article" date="2020" name="Stud. Mycol.">
        <title>101 Dothideomycetes genomes: a test case for predicting lifestyles and emergence of pathogens.</title>
        <authorList>
            <person name="Haridas S."/>
            <person name="Albert R."/>
            <person name="Binder M."/>
            <person name="Bloem J."/>
            <person name="Labutti K."/>
            <person name="Salamov A."/>
            <person name="Andreopoulos B."/>
            <person name="Baker S."/>
            <person name="Barry K."/>
            <person name="Bills G."/>
            <person name="Bluhm B."/>
            <person name="Cannon C."/>
            <person name="Castanera R."/>
            <person name="Culley D."/>
            <person name="Daum C."/>
            <person name="Ezra D."/>
            <person name="Gonzalez J."/>
            <person name="Henrissat B."/>
            <person name="Kuo A."/>
            <person name="Liang C."/>
            <person name="Lipzen A."/>
            <person name="Lutzoni F."/>
            <person name="Magnuson J."/>
            <person name="Mondo S."/>
            <person name="Nolan M."/>
            <person name="Ohm R."/>
            <person name="Pangilinan J."/>
            <person name="Park H.-J."/>
            <person name="Ramirez L."/>
            <person name="Alfaro M."/>
            <person name="Sun H."/>
            <person name="Tritt A."/>
            <person name="Yoshinaga Y."/>
            <person name="Zwiers L.-H."/>
            <person name="Turgeon B."/>
            <person name="Goodwin S."/>
            <person name="Spatafora J."/>
            <person name="Crous P."/>
            <person name="Grigoriev I."/>
        </authorList>
    </citation>
    <scope>NUCLEOTIDE SEQUENCE</scope>
    <source>
        <strain evidence="1">CBS 262.69</strain>
    </source>
</reference>
<proteinExistence type="predicted"/>
<dbReference type="Proteomes" id="UP000799640">
    <property type="component" value="Unassembled WGS sequence"/>
</dbReference>